<evidence type="ECO:0000313" key="4">
    <source>
        <dbReference type="Proteomes" id="UP000053263"/>
    </source>
</evidence>
<dbReference type="InterPro" id="IPR058934">
    <property type="entry name" value="YMC020W-like"/>
</dbReference>
<sequence>MSSWTSFFSSGALSVRNKPAEMEVMEVPDDVGENGEKVVVSEQAKAEKDDKTVKDDKTTKDDKKQDKDKRKPDALPLTNSPSAKRETEKANRERLLSASSTTSSTRPGTPKKPPPPPNLVLPTWGDTFHSAPRSLVPPPASAPAAGKLQGAMRLVSGMLFEGSAKGKGKAREGEWDREREREFRAFGQDLPKALDVVGGGEDVLHGAKRVVVIGIHGWFPGAMMRTVLGEPTGTSAKFVSMMVQALEEFQSKHDVKFDKITTMPLEGEGTIERRVDKLYTNLKANEEWVDDLHAADVIFVATHSQGSIVSTHLLDRLIREGHIRTVRAPGLAMEDPAAALGPQRICCLALCGIHLGPLRYLSTSSVLQPYIQYFESTAARELFEFQDTESKVSQAYVKALRNVVNHGTKMVYVASLNDQVVPIYSGLFTSATHPLILRALYIDGDAYHSSDFLSNLLVLLLRVLNSGLSDSGLLAHLSEATAGSLNGVGHSTAYEEIATYSLAVNYLFLVNDGAREHPDLEIEPFNGTHERNDYEIPWALRDLIADARVTHFFADEIVQLRDAFRDWQPKTAILRDIKRKLQPIQRLPSSLKKTGPPSSVSKL</sequence>
<gene>
    <name evidence="3" type="ORF">PLICRDRAFT_119063</name>
</gene>
<feature type="domain" description="YMC020W-like alpha/beta hydrolase" evidence="2">
    <location>
        <begin position="207"/>
        <end position="544"/>
    </location>
</feature>
<evidence type="ECO:0000259" key="2">
    <source>
        <dbReference type="Pfam" id="PF26147"/>
    </source>
</evidence>
<name>A0A0C9SQF4_PLICR</name>
<dbReference type="InterPro" id="IPR058933">
    <property type="entry name" value="YMC020W-like_ab_hydrolase"/>
</dbReference>
<dbReference type="PANTHER" id="PTHR47349:SF1">
    <property type="entry name" value="AER328WP"/>
    <property type="match status" value="1"/>
</dbReference>
<accession>A0A0C9SQF4</accession>
<keyword evidence="4" id="KW-1185">Reference proteome</keyword>
<feature type="compositionally biased region" description="Polar residues" evidence="1">
    <location>
        <begin position="1"/>
        <end position="12"/>
    </location>
</feature>
<feature type="compositionally biased region" description="Pro residues" evidence="1">
    <location>
        <begin position="110"/>
        <end position="119"/>
    </location>
</feature>
<evidence type="ECO:0000313" key="3">
    <source>
        <dbReference type="EMBL" id="KII83692.1"/>
    </source>
</evidence>
<dbReference type="Proteomes" id="UP000053263">
    <property type="component" value="Unassembled WGS sequence"/>
</dbReference>
<evidence type="ECO:0000256" key="1">
    <source>
        <dbReference type="SAM" id="MobiDB-lite"/>
    </source>
</evidence>
<dbReference type="HOGENOM" id="CLU_004112_1_0_1"/>
<feature type="compositionally biased region" description="Basic and acidic residues" evidence="1">
    <location>
        <begin position="83"/>
        <end position="95"/>
    </location>
</feature>
<dbReference type="AlphaFoldDB" id="A0A0C9SQF4"/>
<feature type="compositionally biased region" description="Basic and acidic residues" evidence="1">
    <location>
        <begin position="44"/>
        <end position="73"/>
    </location>
</feature>
<feature type="compositionally biased region" description="Low complexity" evidence="1">
    <location>
        <begin position="96"/>
        <end position="108"/>
    </location>
</feature>
<organism evidence="3 4">
    <name type="scientific">Plicaturopsis crispa FD-325 SS-3</name>
    <dbReference type="NCBI Taxonomy" id="944288"/>
    <lineage>
        <taxon>Eukaryota</taxon>
        <taxon>Fungi</taxon>
        <taxon>Dikarya</taxon>
        <taxon>Basidiomycota</taxon>
        <taxon>Agaricomycotina</taxon>
        <taxon>Agaricomycetes</taxon>
        <taxon>Agaricomycetidae</taxon>
        <taxon>Amylocorticiales</taxon>
        <taxon>Amylocorticiaceae</taxon>
        <taxon>Plicatura</taxon>
        <taxon>Plicaturopsis crispa</taxon>
    </lineage>
</organism>
<dbReference type="Pfam" id="PF26147">
    <property type="entry name" value="AB_HYDROLASE_YMC0-YMC35"/>
    <property type="match status" value="1"/>
</dbReference>
<feature type="compositionally biased region" description="Acidic residues" evidence="1">
    <location>
        <begin position="23"/>
        <end position="33"/>
    </location>
</feature>
<reference evidence="3 4" key="1">
    <citation type="submission" date="2014-06" db="EMBL/GenBank/DDBJ databases">
        <title>Evolutionary Origins and Diversification of the Mycorrhizal Mutualists.</title>
        <authorList>
            <consortium name="DOE Joint Genome Institute"/>
            <consortium name="Mycorrhizal Genomics Consortium"/>
            <person name="Kohler A."/>
            <person name="Kuo A."/>
            <person name="Nagy L.G."/>
            <person name="Floudas D."/>
            <person name="Copeland A."/>
            <person name="Barry K.W."/>
            <person name="Cichocki N."/>
            <person name="Veneault-Fourrey C."/>
            <person name="LaButti K."/>
            <person name="Lindquist E.A."/>
            <person name="Lipzen A."/>
            <person name="Lundell T."/>
            <person name="Morin E."/>
            <person name="Murat C."/>
            <person name="Riley R."/>
            <person name="Ohm R."/>
            <person name="Sun H."/>
            <person name="Tunlid A."/>
            <person name="Henrissat B."/>
            <person name="Grigoriev I.V."/>
            <person name="Hibbett D.S."/>
            <person name="Martin F."/>
        </authorList>
    </citation>
    <scope>NUCLEOTIDE SEQUENCE [LARGE SCALE GENOMIC DNA]</scope>
    <source>
        <strain evidence="3 4">FD-325 SS-3</strain>
    </source>
</reference>
<feature type="region of interest" description="Disordered" evidence="1">
    <location>
        <begin position="1"/>
        <end position="145"/>
    </location>
</feature>
<dbReference type="PANTHER" id="PTHR47349">
    <property type="entry name" value="CHROMOSOME 8, WHOLE GENOME SHOTGUN SEQUENCE"/>
    <property type="match status" value="1"/>
</dbReference>
<proteinExistence type="predicted"/>
<protein>
    <recommendedName>
        <fullName evidence="2">YMC020W-like alpha/beta hydrolase domain-containing protein</fullName>
    </recommendedName>
</protein>
<dbReference type="EMBL" id="KN832574">
    <property type="protein sequence ID" value="KII83692.1"/>
    <property type="molecule type" value="Genomic_DNA"/>
</dbReference>
<dbReference type="OrthoDB" id="5598028at2759"/>